<gene>
    <name evidence="3" type="ORF">TCE0_015f02038</name>
</gene>
<dbReference type="PANTHER" id="PTHR43674:SF12">
    <property type="entry name" value="NITRILASE C965.09-RELATED"/>
    <property type="match status" value="1"/>
</dbReference>
<comment type="caution">
    <text evidence="3">The sequence shown here is derived from an EMBL/GenBank/DDBJ whole genome shotgun (WGS) entry which is preliminary data.</text>
</comment>
<sequence>MSRTWKVAAAQLGPVHLDTPREETLNRLIELLRSAALQGATLVVFPELAFTTFFARHLFDNPTCLNAFFEHDTNISEASSTKRLFEEAQRLCVDICVGYAEQTPEGRAFNSAIYYSAQLDQVVAKYRKVHIPGTREPHPDLAVINHLEKRYFEPGDLGFEAFRAPRSRQNADGEDDVIMGMLICNDRRWPEAWRCYGLQGVELILCGYNTPAYNPYFWGMSKLMSPEMARSTAVTQHKLVMQANSYMNSCFSIAAGKAGLEDGRYELIAGSCIVGPEGQILAEAVTADDEVVCAEIDLDECRPGKENIFNFAQHRRVEAYQRVVDQVGVTQAGPGNMKG</sequence>
<dbReference type="AlphaFoldDB" id="A0A6V8H1C2"/>
<dbReference type="EMBL" id="DF933811">
    <property type="protein sequence ID" value="GAM34449.1"/>
    <property type="molecule type" value="Genomic_DNA"/>
</dbReference>
<evidence type="ECO:0000313" key="4">
    <source>
        <dbReference type="Proteomes" id="UP000053095"/>
    </source>
</evidence>
<feature type="domain" description="CN hydrolase" evidence="2">
    <location>
        <begin position="5"/>
        <end position="298"/>
    </location>
</feature>
<dbReference type="Pfam" id="PF00795">
    <property type="entry name" value="CN_hydrolase"/>
    <property type="match status" value="1"/>
</dbReference>
<dbReference type="Proteomes" id="UP000053095">
    <property type="component" value="Unassembled WGS sequence"/>
</dbReference>
<proteinExistence type="predicted"/>
<keyword evidence="1" id="KW-0378">Hydrolase</keyword>
<dbReference type="InterPro" id="IPR036526">
    <property type="entry name" value="C-N_Hydrolase_sf"/>
</dbReference>
<dbReference type="InterPro" id="IPR003010">
    <property type="entry name" value="C-N_Hydrolase"/>
</dbReference>
<keyword evidence="4" id="KW-1185">Reference proteome</keyword>
<organism evidence="3 4">
    <name type="scientific">Talaromyces pinophilus</name>
    <name type="common">Penicillium pinophilum</name>
    <dbReference type="NCBI Taxonomy" id="128442"/>
    <lineage>
        <taxon>Eukaryota</taxon>
        <taxon>Fungi</taxon>
        <taxon>Dikarya</taxon>
        <taxon>Ascomycota</taxon>
        <taxon>Pezizomycotina</taxon>
        <taxon>Eurotiomycetes</taxon>
        <taxon>Eurotiomycetidae</taxon>
        <taxon>Eurotiales</taxon>
        <taxon>Trichocomaceae</taxon>
        <taxon>Talaromyces</taxon>
        <taxon>Talaromyces sect. Talaromyces</taxon>
    </lineage>
</organism>
<evidence type="ECO:0000313" key="3">
    <source>
        <dbReference type="EMBL" id="GAM34449.1"/>
    </source>
</evidence>
<dbReference type="PANTHER" id="PTHR43674">
    <property type="entry name" value="NITRILASE C965.09-RELATED"/>
    <property type="match status" value="1"/>
</dbReference>
<dbReference type="Gene3D" id="3.60.110.10">
    <property type="entry name" value="Carbon-nitrogen hydrolase"/>
    <property type="match status" value="1"/>
</dbReference>
<protein>
    <recommendedName>
        <fullName evidence="2">CN hydrolase domain-containing protein</fullName>
    </recommendedName>
</protein>
<accession>A0A6V8H1C2</accession>
<reference evidence="4" key="1">
    <citation type="journal article" date="2015" name="Genome Announc.">
        <title>Draft genome sequence of Talaromyces cellulolyticus strain Y-94, a source of lignocellulosic biomass-degrading enzymes.</title>
        <authorList>
            <person name="Fujii T."/>
            <person name="Koike H."/>
            <person name="Sawayama S."/>
            <person name="Yano S."/>
            <person name="Inoue H."/>
        </authorList>
    </citation>
    <scope>NUCLEOTIDE SEQUENCE [LARGE SCALE GENOMIC DNA]</scope>
    <source>
        <strain evidence="4">Y-94</strain>
    </source>
</reference>
<dbReference type="SUPFAM" id="SSF56317">
    <property type="entry name" value="Carbon-nitrogen hydrolase"/>
    <property type="match status" value="1"/>
</dbReference>
<name>A0A6V8H1C2_TALPI</name>
<evidence type="ECO:0000256" key="1">
    <source>
        <dbReference type="ARBA" id="ARBA00022801"/>
    </source>
</evidence>
<dbReference type="PROSITE" id="PS50263">
    <property type="entry name" value="CN_HYDROLASE"/>
    <property type="match status" value="1"/>
</dbReference>
<dbReference type="InterPro" id="IPR050345">
    <property type="entry name" value="Aliph_Amidase/BUP"/>
</dbReference>
<evidence type="ECO:0000259" key="2">
    <source>
        <dbReference type="PROSITE" id="PS50263"/>
    </source>
</evidence>
<dbReference type="GO" id="GO:0016811">
    <property type="term" value="F:hydrolase activity, acting on carbon-nitrogen (but not peptide) bonds, in linear amides"/>
    <property type="evidence" value="ECO:0007669"/>
    <property type="project" value="TreeGrafter"/>
</dbReference>